<sequence>MGDADTLCLGPGNQKVRVVCISDTHNDDCTGSLPDGDVLIHSGDMTDDGTMEELQAAYDWISALPHKVKIIIAGNHDMGLDDKHKDFLPEALALFTSEAAKSAGIHYIDRCVQQIQLLPSSPDFTAPAASSTVPVYGNPCQPEFLGKPYAFIYPPHPSPQATDAWEDAPTTSSVPIWVTHGPPLGRLDWIPIRPLTGCAVQARAIARARPVLTVFGHYHISHGVEVVTWADESAAPDDSIVKVETLVKDGAPAHLDFTSPELRFERGRKTIFVNAAWMTLAKPRGEERYQPVVLDLPLELLT</sequence>
<dbReference type="GO" id="GO:0016829">
    <property type="term" value="F:lyase activity"/>
    <property type="evidence" value="ECO:0007669"/>
    <property type="project" value="UniProtKB-KW"/>
</dbReference>
<dbReference type="InterPro" id="IPR004843">
    <property type="entry name" value="Calcineurin-like_PHP"/>
</dbReference>
<dbReference type="InterPro" id="IPR029052">
    <property type="entry name" value="Metallo-depent_PP-like"/>
</dbReference>
<comment type="caution">
    <text evidence="3">The sequence shown here is derived from an EMBL/GenBank/DDBJ whole genome shotgun (WGS) entry which is preliminary data.</text>
</comment>
<evidence type="ECO:0000259" key="1">
    <source>
        <dbReference type="Pfam" id="PF00149"/>
    </source>
</evidence>
<dbReference type="PANTHER" id="PTHR12905">
    <property type="entry name" value="METALLOPHOSPHOESTERASE"/>
    <property type="match status" value="1"/>
</dbReference>
<dbReference type="VEuPathDB" id="FungiDB:MMYC01_203777"/>
<evidence type="ECO:0000313" key="4">
    <source>
        <dbReference type="Proteomes" id="UP000078237"/>
    </source>
</evidence>
<dbReference type="VEuPathDB" id="FungiDB:MMYC01_209168"/>
<dbReference type="Proteomes" id="UP000078237">
    <property type="component" value="Unassembled WGS sequence"/>
</dbReference>
<gene>
    <name evidence="3" type="ORF">MMYC01_203777</name>
    <name evidence="2" type="ORF">MMYC01_209168</name>
</gene>
<dbReference type="EMBL" id="LCTW02000301">
    <property type="protein sequence ID" value="KXX75011.1"/>
    <property type="molecule type" value="Genomic_DNA"/>
</dbReference>
<name>A0A175W847_9PEZI</name>
<proteinExistence type="predicted"/>
<reference evidence="3 4" key="3">
    <citation type="submission" date="2016-01" db="EMBL/GenBank/DDBJ databases">
        <title>Madurella mycetomatis genome sequencing.</title>
        <authorList>
            <person name="Van De Sande W."/>
        </authorList>
    </citation>
    <scope>NUCLEOTIDE SEQUENCE [LARGE SCALE GENOMIC DNA]</scope>
    <source>
        <strain evidence="3">Mm55</strain>
        <strain evidence="4">mm55</strain>
    </source>
</reference>
<dbReference type="OrthoDB" id="630188at2759"/>
<organism evidence="3 4">
    <name type="scientific">Madurella mycetomatis</name>
    <dbReference type="NCBI Taxonomy" id="100816"/>
    <lineage>
        <taxon>Eukaryota</taxon>
        <taxon>Fungi</taxon>
        <taxon>Dikarya</taxon>
        <taxon>Ascomycota</taxon>
        <taxon>Pezizomycotina</taxon>
        <taxon>Sordariomycetes</taxon>
        <taxon>Sordariomycetidae</taxon>
        <taxon>Sordariales</taxon>
        <taxon>Sordariales incertae sedis</taxon>
        <taxon>Madurella</taxon>
    </lineage>
</organism>
<keyword evidence="4" id="KW-1185">Reference proteome</keyword>
<dbReference type="EMBL" id="LCTW02000079">
    <property type="protein sequence ID" value="KXX79722.1"/>
    <property type="molecule type" value="Genomic_DNA"/>
</dbReference>
<feature type="domain" description="Calcineurin-like phosphoesterase" evidence="1">
    <location>
        <begin position="17"/>
        <end position="220"/>
    </location>
</feature>
<dbReference type="SUPFAM" id="SSF56300">
    <property type="entry name" value="Metallo-dependent phosphatases"/>
    <property type="match status" value="1"/>
</dbReference>
<dbReference type="InterPro" id="IPR051693">
    <property type="entry name" value="UPF0046_metallophosphoest"/>
</dbReference>
<protein>
    <submittedName>
        <fullName evidence="3">Putative rhamnogalacturonate lyase C</fullName>
    </submittedName>
</protein>
<keyword evidence="3" id="KW-0456">Lyase</keyword>
<dbReference type="Gene3D" id="3.60.21.10">
    <property type="match status" value="1"/>
</dbReference>
<dbReference type="CDD" id="cd07379">
    <property type="entry name" value="MPP_239FB"/>
    <property type="match status" value="1"/>
</dbReference>
<evidence type="ECO:0000313" key="2">
    <source>
        <dbReference type="EMBL" id="KXX75011.1"/>
    </source>
</evidence>
<dbReference type="GO" id="GO:0016787">
    <property type="term" value="F:hydrolase activity"/>
    <property type="evidence" value="ECO:0007669"/>
    <property type="project" value="InterPro"/>
</dbReference>
<dbReference type="AlphaFoldDB" id="A0A175W847"/>
<dbReference type="PANTHER" id="PTHR12905:SF0">
    <property type="entry name" value="CALCINEURIN-LIKE PHOSPHOESTERASE DOMAIN-CONTAINING PROTEIN"/>
    <property type="match status" value="1"/>
</dbReference>
<reference evidence="3" key="2">
    <citation type="submission" date="2015-06" db="EMBL/GenBank/DDBJ databases">
        <authorList>
            <person name="Hoefler B.C."/>
            <person name="Straight P.D."/>
        </authorList>
    </citation>
    <scope>NUCLEOTIDE SEQUENCE [LARGE SCALE GENOMIC DNA]</scope>
    <source>
        <strain evidence="3">Mm55</strain>
    </source>
</reference>
<evidence type="ECO:0000313" key="3">
    <source>
        <dbReference type="EMBL" id="KXX79722.1"/>
    </source>
</evidence>
<accession>A0A175W847</accession>
<reference evidence="4" key="1">
    <citation type="submission" date="2015-06" db="EMBL/GenBank/DDBJ databases">
        <authorList>
            <person name="van de Sande W.W.J."/>
        </authorList>
    </citation>
    <scope>NUCLEOTIDE SEQUENCE [LARGE SCALE GENOMIC DNA]</scope>
    <source>
        <strain evidence="4">mm55</strain>
    </source>
</reference>
<dbReference type="Pfam" id="PF00149">
    <property type="entry name" value="Metallophos"/>
    <property type="match status" value="1"/>
</dbReference>